<dbReference type="OrthoDB" id="9768806at2"/>
<dbReference type="Pfam" id="PF00356">
    <property type="entry name" value="LacI"/>
    <property type="match status" value="1"/>
</dbReference>
<keyword evidence="7" id="KW-1185">Reference proteome</keyword>
<evidence type="ECO:0000259" key="5">
    <source>
        <dbReference type="PROSITE" id="PS50943"/>
    </source>
</evidence>
<dbReference type="SUPFAM" id="SSF53822">
    <property type="entry name" value="Periplasmic binding protein-like I"/>
    <property type="match status" value="1"/>
</dbReference>
<name>A0A2S6IH63_9FLAO</name>
<dbReference type="GO" id="GO:0003700">
    <property type="term" value="F:DNA-binding transcription factor activity"/>
    <property type="evidence" value="ECO:0007669"/>
    <property type="project" value="TreeGrafter"/>
</dbReference>
<gene>
    <name evidence="6" type="ORF">LY01_02329</name>
</gene>
<dbReference type="Proteomes" id="UP000239002">
    <property type="component" value="Unassembled WGS sequence"/>
</dbReference>
<evidence type="ECO:0000256" key="1">
    <source>
        <dbReference type="ARBA" id="ARBA00023015"/>
    </source>
</evidence>
<feature type="domain" description="HTH cro/C1-type" evidence="5">
    <location>
        <begin position="2"/>
        <end position="50"/>
    </location>
</feature>
<dbReference type="AlphaFoldDB" id="A0A2S6IH63"/>
<dbReference type="Gene3D" id="3.40.50.2300">
    <property type="match status" value="2"/>
</dbReference>
<dbReference type="Pfam" id="PF00532">
    <property type="entry name" value="Peripla_BP_1"/>
    <property type="match status" value="1"/>
</dbReference>
<dbReference type="InterPro" id="IPR001387">
    <property type="entry name" value="Cro/C1-type_HTH"/>
</dbReference>
<keyword evidence="3" id="KW-0804">Transcription</keyword>
<dbReference type="SMART" id="SM00354">
    <property type="entry name" value="HTH_LACI"/>
    <property type="match status" value="1"/>
</dbReference>
<dbReference type="GO" id="GO:0000976">
    <property type="term" value="F:transcription cis-regulatory region binding"/>
    <property type="evidence" value="ECO:0007669"/>
    <property type="project" value="TreeGrafter"/>
</dbReference>
<keyword evidence="1" id="KW-0805">Transcription regulation</keyword>
<dbReference type="EMBL" id="PTJE01000006">
    <property type="protein sequence ID" value="PPK93547.1"/>
    <property type="molecule type" value="Genomic_DNA"/>
</dbReference>
<evidence type="ECO:0000256" key="2">
    <source>
        <dbReference type="ARBA" id="ARBA00023125"/>
    </source>
</evidence>
<dbReference type="CDD" id="cd06267">
    <property type="entry name" value="PBP1_LacI_sugar_binding-like"/>
    <property type="match status" value="1"/>
</dbReference>
<dbReference type="PROSITE" id="PS50943">
    <property type="entry name" value="HTH_CROC1"/>
    <property type="match status" value="1"/>
</dbReference>
<protein>
    <submittedName>
        <fullName evidence="6">LacI family transcriptional regulator</fullName>
    </submittedName>
</protein>
<keyword evidence="2" id="KW-0238">DNA-binding</keyword>
<dbReference type="PANTHER" id="PTHR30146:SF109">
    <property type="entry name" value="HTH-TYPE TRANSCRIPTIONAL REGULATOR GALS"/>
    <property type="match status" value="1"/>
</dbReference>
<dbReference type="PROSITE" id="PS50932">
    <property type="entry name" value="HTH_LACI_2"/>
    <property type="match status" value="1"/>
</dbReference>
<dbReference type="SUPFAM" id="SSF47413">
    <property type="entry name" value="lambda repressor-like DNA-binding domains"/>
    <property type="match status" value="1"/>
</dbReference>
<dbReference type="InterPro" id="IPR001761">
    <property type="entry name" value="Peripla_BP/Lac1_sug-bd_dom"/>
</dbReference>
<dbReference type="InterPro" id="IPR010982">
    <property type="entry name" value="Lambda_DNA-bd_dom_sf"/>
</dbReference>
<evidence type="ECO:0000256" key="3">
    <source>
        <dbReference type="ARBA" id="ARBA00023163"/>
    </source>
</evidence>
<organism evidence="6 7">
    <name type="scientific">Nonlabens xylanidelens</name>
    <dbReference type="NCBI Taxonomy" id="191564"/>
    <lineage>
        <taxon>Bacteria</taxon>
        <taxon>Pseudomonadati</taxon>
        <taxon>Bacteroidota</taxon>
        <taxon>Flavobacteriia</taxon>
        <taxon>Flavobacteriales</taxon>
        <taxon>Flavobacteriaceae</taxon>
        <taxon>Nonlabens</taxon>
    </lineage>
</organism>
<feature type="domain" description="HTH lacI-type" evidence="4">
    <location>
        <begin position="2"/>
        <end position="56"/>
    </location>
</feature>
<dbReference type="Gene3D" id="1.10.260.40">
    <property type="entry name" value="lambda repressor-like DNA-binding domains"/>
    <property type="match status" value="1"/>
</dbReference>
<dbReference type="PANTHER" id="PTHR30146">
    <property type="entry name" value="LACI-RELATED TRANSCRIPTIONAL REPRESSOR"/>
    <property type="match status" value="1"/>
</dbReference>
<evidence type="ECO:0000259" key="4">
    <source>
        <dbReference type="PROSITE" id="PS50932"/>
    </source>
</evidence>
<evidence type="ECO:0000313" key="6">
    <source>
        <dbReference type="EMBL" id="PPK93547.1"/>
    </source>
</evidence>
<dbReference type="CDD" id="cd01392">
    <property type="entry name" value="HTH_LacI"/>
    <property type="match status" value="1"/>
</dbReference>
<proteinExistence type="predicted"/>
<reference evidence="6 7" key="1">
    <citation type="submission" date="2018-02" db="EMBL/GenBank/DDBJ databases">
        <title>Genomic Encyclopedia of Archaeal and Bacterial Type Strains, Phase II (KMG-II): from individual species to whole genera.</title>
        <authorList>
            <person name="Goeker M."/>
        </authorList>
    </citation>
    <scope>NUCLEOTIDE SEQUENCE [LARGE SCALE GENOMIC DNA]</scope>
    <source>
        <strain evidence="6 7">DSM 16809</strain>
    </source>
</reference>
<dbReference type="InterPro" id="IPR028082">
    <property type="entry name" value="Peripla_BP_I"/>
</dbReference>
<evidence type="ECO:0000313" key="7">
    <source>
        <dbReference type="Proteomes" id="UP000239002"/>
    </source>
</evidence>
<dbReference type="InterPro" id="IPR000843">
    <property type="entry name" value="HTH_LacI"/>
</dbReference>
<comment type="caution">
    <text evidence="6">The sequence shown here is derived from an EMBL/GenBank/DDBJ whole genome shotgun (WGS) entry which is preliminary data.</text>
</comment>
<accession>A0A2S6IH63</accession>
<dbReference type="RefSeq" id="WP_104516007.1">
    <property type="nucleotide sequence ID" value="NZ_MQVW01000024.1"/>
</dbReference>
<sequence length="339" mass="37484">MITLKDLAATLGVSVSTVSKALKDSPEISKDTIARVKEIAKELNYRPNTLALSLKNRKTKTIGVIIPDILNVFFARILYGIEQESNVLGYNIITCLSNESFKKENNSLNLLANGSVDGFIMSVAQETQTNGEVKHLKDTINQDVPIVMFDRVANDVDCDKVIIDDFNAAFRGTEILIKEGRKKIILVNTLGDLSVGKLRILGYKKALEKHESYKGEPIVIDIEDDKAILNDQLENIIREHKDMDGLFCIDNVSGVMSVNIAQRIGKKVPEELSVIGFASDDISHLSYPHLSTITQHAEAIGQQSVRMLVARLESKEEAIPTSTATVDFTIELRGSTLEK</sequence>